<evidence type="ECO:0000256" key="2">
    <source>
        <dbReference type="ARBA" id="ARBA00022801"/>
    </source>
</evidence>
<dbReference type="InterPro" id="IPR029000">
    <property type="entry name" value="Cyclophilin-like_dom_sf"/>
</dbReference>
<reference evidence="5" key="1">
    <citation type="submission" date="2022-06" db="EMBL/GenBank/DDBJ databases">
        <title>Whole genome shotgun sequencing (WGS) of Rathayibacter sp. ZW T2_19, isolated from stored onions (Allium cepa).</title>
        <authorList>
            <person name="Stoll D.A."/>
            <person name="Huch M."/>
        </authorList>
    </citation>
    <scope>NUCLEOTIDE SEQUENCE</scope>
    <source>
        <strain evidence="5">ZW T2_19</strain>
    </source>
</reference>
<evidence type="ECO:0000313" key="5">
    <source>
        <dbReference type="EMBL" id="MCM6761435.1"/>
    </source>
</evidence>
<dbReference type="RefSeq" id="WP_251943625.1">
    <property type="nucleotide sequence ID" value="NZ_JAMRYM010000005.1"/>
</dbReference>
<name>A0A9X2DUR3_9MICO</name>
<accession>A0A9X2DUR3</accession>
<dbReference type="EMBL" id="JAMRYM010000005">
    <property type="protein sequence ID" value="MCM6761435.1"/>
    <property type="molecule type" value="Genomic_DNA"/>
</dbReference>
<dbReference type="InterPro" id="IPR003833">
    <property type="entry name" value="CT_C_D"/>
</dbReference>
<dbReference type="SMART" id="SM00796">
    <property type="entry name" value="AHS1"/>
    <property type="match status" value="1"/>
</dbReference>
<keyword evidence="3" id="KW-0067">ATP-binding</keyword>
<keyword evidence="1" id="KW-0547">Nucleotide-binding</keyword>
<dbReference type="GO" id="GO:0005524">
    <property type="term" value="F:ATP binding"/>
    <property type="evidence" value="ECO:0007669"/>
    <property type="project" value="UniProtKB-KW"/>
</dbReference>
<dbReference type="PANTHER" id="PTHR34698:SF2">
    <property type="entry name" value="5-OXOPROLINASE SUBUNIT B"/>
    <property type="match status" value="1"/>
</dbReference>
<dbReference type="SUPFAM" id="SSF50891">
    <property type="entry name" value="Cyclophilin-like"/>
    <property type="match status" value="1"/>
</dbReference>
<evidence type="ECO:0000259" key="4">
    <source>
        <dbReference type="SMART" id="SM00796"/>
    </source>
</evidence>
<dbReference type="InterPro" id="IPR010016">
    <property type="entry name" value="PxpB"/>
</dbReference>
<evidence type="ECO:0000256" key="3">
    <source>
        <dbReference type="ARBA" id="ARBA00022840"/>
    </source>
</evidence>
<gene>
    <name evidence="5" type="ORF">NB037_03300</name>
</gene>
<dbReference type="SUPFAM" id="SSF160467">
    <property type="entry name" value="PH0987 N-terminal domain-like"/>
    <property type="match status" value="1"/>
</dbReference>
<dbReference type="AlphaFoldDB" id="A0A9X2DUR3"/>
<dbReference type="Gene3D" id="3.30.1360.40">
    <property type="match status" value="1"/>
</dbReference>
<dbReference type="Proteomes" id="UP001155240">
    <property type="component" value="Unassembled WGS sequence"/>
</dbReference>
<protein>
    <submittedName>
        <fullName evidence="5">Allophanate hydrolase subunit 1</fullName>
    </submittedName>
</protein>
<evidence type="ECO:0000256" key="1">
    <source>
        <dbReference type="ARBA" id="ARBA00022741"/>
    </source>
</evidence>
<organism evidence="5 6">
    <name type="scientific">Rathayibacter rubneri</name>
    <dbReference type="NCBI Taxonomy" id="2950106"/>
    <lineage>
        <taxon>Bacteria</taxon>
        <taxon>Bacillati</taxon>
        <taxon>Actinomycetota</taxon>
        <taxon>Actinomycetes</taxon>
        <taxon>Micrococcales</taxon>
        <taxon>Microbacteriaceae</taxon>
        <taxon>Rathayibacter</taxon>
    </lineage>
</organism>
<evidence type="ECO:0000313" key="6">
    <source>
        <dbReference type="Proteomes" id="UP001155240"/>
    </source>
</evidence>
<dbReference type="Gene3D" id="2.40.100.10">
    <property type="entry name" value="Cyclophilin-like"/>
    <property type="match status" value="1"/>
</dbReference>
<dbReference type="GO" id="GO:0016787">
    <property type="term" value="F:hydrolase activity"/>
    <property type="evidence" value="ECO:0007669"/>
    <property type="project" value="UniProtKB-KW"/>
</dbReference>
<proteinExistence type="predicted"/>
<sequence>MIQARLLPSGDRGVLVELEGLDAALALASALERSRPTGVVDLVPAARTVLVVLDPDVLTPAEASRWVRATAAVASTDRAAAAGRVHTLDVRYDGADLESTAAILGWSAAELVRRHTTTAWRAAFGGFAPGFAYLVPLGEWPDVPRRAEPRTGVPTGSVAVAGRYSGIYPRSSPGGWQLLGSTAAALWDVERAPAALLAPGDEIRFREAP</sequence>
<comment type="caution">
    <text evidence="5">The sequence shown here is derived from an EMBL/GenBank/DDBJ whole genome shotgun (WGS) entry which is preliminary data.</text>
</comment>
<feature type="domain" description="Carboxyltransferase" evidence="4">
    <location>
        <begin position="4"/>
        <end position="197"/>
    </location>
</feature>
<dbReference type="Pfam" id="PF02682">
    <property type="entry name" value="CT_C_D"/>
    <property type="match status" value="1"/>
</dbReference>
<dbReference type="PANTHER" id="PTHR34698">
    <property type="entry name" value="5-OXOPROLINASE SUBUNIT B"/>
    <property type="match status" value="1"/>
</dbReference>
<keyword evidence="6" id="KW-1185">Reference proteome</keyword>
<keyword evidence="2 5" id="KW-0378">Hydrolase</keyword>